<evidence type="ECO:0000256" key="8">
    <source>
        <dbReference type="ARBA" id="ARBA00023180"/>
    </source>
</evidence>
<dbReference type="SMART" id="SM00179">
    <property type="entry name" value="EGF_CA"/>
    <property type="match status" value="2"/>
</dbReference>
<dbReference type="SUPFAM" id="SSF57196">
    <property type="entry name" value="EGF/Laminin"/>
    <property type="match status" value="1"/>
</dbReference>
<dbReference type="Pfam" id="PF12662">
    <property type="entry name" value="cEGF"/>
    <property type="match status" value="1"/>
</dbReference>
<dbReference type="AlphaFoldDB" id="A0A4W4GT16"/>
<gene>
    <name evidence="12" type="primary">PRKN</name>
</gene>
<reference evidence="12" key="5">
    <citation type="submission" date="2025-09" db="UniProtKB">
        <authorList>
            <consortium name="Ensembl"/>
        </authorList>
    </citation>
    <scope>IDENTIFICATION</scope>
</reference>
<dbReference type="PROSITE" id="PS50026">
    <property type="entry name" value="EGF_3"/>
    <property type="match status" value="1"/>
</dbReference>
<dbReference type="InterPro" id="IPR050751">
    <property type="entry name" value="ECM_structural_protein"/>
</dbReference>
<keyword evidence="3 9" id="KW-0245">EGF-like domain</keyword>
<evidence type="ECO:0000259" key="11">
    <source>
        <dbReference type="PROSITE" id="PS50026"/>
    </source>
</evidence>
<comment type="caution">
    <text evidence="9">Lacks conserved residue(s) required for the propagation of feature annotation.</text>
</comment>
<dbReference type="PANTHER" id="PTHR24034">
    <property type="entry name" value="EGF-LIKE DOMAIN-CONTAINING PROTEIN"/>
    <property type="match status" value="1"/>
</dbReference>
<name>A0A4W4GT16_ELEEL</name>
<dbReference type="PANTHER" id="PTHR24034:SF197">
    <property type="entry name" value="FIBULIN-7-LIKE"/>
    <property type="match status" value="1"/>
</dbReference>
<keyword evidence="5" id="KW-0677">Repeat</keyword>
<evidence type="ECO:0000313" key="12">
    <source>
        <dbReference type="Ensembl" id="ENSEEEP00000039581.2"/>
    </source>
</evidence>
<dbReference type="Proteomes" id="UP000314983">
    <property type="component" value="Chromosome 2"/>
</dbReference>
<dbReference type="STRING" id="8005.ENSEEEP00000039581"/>
<sequence>PFARMFRVLVFLFIFFHMPDPHISECVSRQELQSTVRQVHKVLLAHETSYVQTLRSLRKKLNLLQNSTAKEGSNTKPLANGRILGRVFPLGHEVHSLCQPGFQLSERAACKIRSTTSAKQSKRFRGNRVVFPMRVKKQSRGTCVSDIDECELFRLTQPGRLCLHTCMNTAGSYHCACPEGYSLSRDSRNCQDIDECERGVHNCTHEQVCVNTCGGHRCMEVKCPHFRNASYIKTSPL</sequence>
<dbReference type="InterPro" id="IPR001881">
    <property type="entry name" value="EGF-like_Ca-bd_dom"/>
</dbReference>
<evidence type="ECO:0000256" key="2">
    <source>
        <dbReference type="ARBA" id="ARBA00022525"/>
    </source>
</evidence>
<dbReference type="GeneTree" id="ENSGT00940000165218"/>
<accession>A0A4W4GT16</accession>
<protein>
    <recommendedName>
        <fullName evidence="11">EGF-like domain-containing protein</fullName>
    </recommendedName>
</protein>
<evidence type="ECO:0000256" key="7">
    <source>
        <dbReference type="ARBA" id="ARBA00023157"/>
    </source>
</evidence>
<evidence type="ECO:0000256" key="3">
    <source>
        <dbReference type="ARBA" id="ARBA00022536"/>
    </source>
</evidence>
<keyword evidence="4 10" id="KW-0732">Signal</keyword>
<reference evidence="12" key="4">
    <citation type="submission" date="2025-08" db="UniProtKB">
        <authorList>
            <consortium name="Ensembl"/>
        </authorList>
    </citation>
    <scope>IDENTIFICATION</scope>
</reference>
<evidence type="ECO:0000256" key="4">
    <source>
        <dbReference type="ARBA" id="ARBA00022729"/>
    </source>
</evidence>
<evidence type="ECO:0000256" key="5">
    <source>
        <dbReference type="ARBA" id="ARBA00022737"/>
    </source>
</evidence>
<dbReference type="InterPro" id="IPR026823">
    <property type="entry name" value="cEGF"/>
</dbReference>
<dbReference type="PROSITE" id="PS00010">
    <property type="entry name" value="ASX_HYDROXYL"/>
    <property type="match status" value="1"/>
</dbReference>
<dbReference type="InterPro" id="IPR000742">
    <property type="entry name" value="EGF"/>
</dbReference>
<dbReference type="FunFam" id="2.10.25.10:FF:000008">
    <property type="entry name" value="Signal peptide, CUB domain, EGF-like 2"/>
    <property type="match status" value="1"/>
</dbReference>
<reference evidence="12" key="3">
    <citation type="submission" date="2020-05" db="EMBL/GenBank/DDBJ databases">
        <title>Electrophorus electricus (electric eel) genome, fEleEle1, primary haplotype.</title>
        <authorList>
            <person name="Myers G."/>
            <person name="Meyer A."/>
            <person name="Fedrigo O."/>
            <person name="Formenti G."/>
            <person name="Rhie A."/>
            <person name="Tracey A."/>
            <person name="Sims Y."/>
            <person name="Jarvis E.D."/>
        </authorList>
    </citation>
    <scope>NUCLEOTIDE SEQUENCE [LARGE SCALE GENOMIC DNA]</scope>
</reference>
<reference evidence="13" key="1">
    <citation type="journal article" date="2014" name="Science">
        <title>Nonhuman genetics. Genomic basis for the convergent evolution of electric organs.</title>
        <authorList>
            <person name="Gallant J.R."/>
            <person name="Traeger L.L."/>
            <person name="Volkening J.D."/>
            <person name="Moffett H."/>
            <person name="Chen P.H."/>
            <person name="Novina C.D."/>
            <person name="Phillips G.N.Jr."/>
            <person name="Anand R."/>
            <person name="Wells G.B."/>
            <person name="Pinch M."/>
            <person name="Guth R."/>
            <person name="Unguez G.A."/>
            <person name="Albert J.S."/>
            <person name="Zakon H.H."/>
            <person name="Samanta M.P."/>
            <person name="Sussman M.R."/>
        </authorList>
    </citation>
    <scope>NUCLEOTIDE SEQUENCE [LARGE SCALE GENOMIC DNA]</scope>
</reference>
<keyword evidence="6" id="KW-0106">Calcium</keyword>
<dbReference type="CDD" id="cd00054">
    <property type="entry name" value="EGF_CA"/>
    <property type="match status" value="2"/>
</dbReference>
<evidence type="ECO:0000256" key="10">
    <source>
        <dbReference type="SAM" id="SignalP"/>
    </source>
</evidence>
<dbReference type="GO" id="GO:0005576">
    <property type="term" value="C:extracellular region"/>
    <property type="evidence" value="ECO:0007669"/>
    <property type="project" value="UniProtKB-SubCell"/>
</dbReference>
<keyword evidence="7" id="KW-1015">Disulfide bond</keyword>
<dbReference type="PROSITE" id="PS01186">
    <property type="entry name" value="EGF_2"/>
    <property type="match status" value="1"/>
</dbReference>
<feature type="signal peptide" evidence="10">
    <location>
        <begin position="1"/>
        <end position="24"/>
    </location>
</feature>
<feature type="chain" id="PRO_5044195665" description="EGF-like domain-containing protein" evidence="10">
    <location>
        <begin position="25"/>
        <end position="237"/>
    </location>
</feature>
<evidence type="ECO:0000256" key="6">
    <source>
        <dbReference type="ARBA" id="ARBA00022837"/>
    </source>
</evidence>
<comment type="subcellular location">
    <subcellularLocation>
        <location evidence="1">Secreted</location>
    </subcellularLocation>
</comment>
<dbReference type="Ensembl" id="ENSEEET00000040036.2">
    <property type="protein sequence ID" value="ENSEEEP00000039581.2"/>
    <property type="gene ID" value="ENSEEEG00000018789.2"/>
</dbReference>
<evidence type="ECO:0000256" key="9">
    <source>
        <dbReference type="PROSITE-ProRule" id="PRU00076"/>
    </source>
</evidence>
<organism evidence="12 13">
    <name type="scientific">Electrophorus electricus</name>
    <name type="common">Electric eel</name>
    <name type="synonym">Gymnotus electricus</name>
    <dbReference type="NCBI Taxonomy" id="8005"/>
    <lineage>
        <taxon>Eukaryota</taxon>
        <taxon>Metazoa</taxon>
        <taxon>Chordata</taxon>
        <taxon>Craniata</taxon>
        <taxon>Vertebrata</taxon>
        <taxon>Euteleostomi</taxon>
        <taxon>Actinopterygii</taxon>
        <taxon>Neopterygii</taxon>
        <taxon>Teleostei</taxon>
        <taxon>Ostariophysi</taxon>
        <taxon>Gymnotiformes</taxon>
        <taxon>Gymnotoidei</taxon>
        <taxon>Gymnotidae</taxon>
        <taxon>Electrophorus</taxon>
    </lineage>
</organism>
<dbReference type="GO" id="GO:0005509">
    <property type="term" value="F:calcium ion binding"/>
    <property type="evidence" value="ECO:0007669"/>
    <property type="project" value="InterPro"/>
</dbReference>
<keyword evidence="2" id="KW-0964">Secreted</keyword>
<feature type="domain" description="EGF-like" evidence="11">
    <location>
        <begin position="146"/>
        <end position="191"/>
    </location>
</feature>
<dbReference type="Gene3D" id="2.10.25.10">
    <property type="entry name" value="Laminin"/>
    <property type="match status" value="2"/>
</dbReference>
<keyword evidence="13" id="KW-1185">Reference proteome</keyword>
<reference evidence="13" key="2">
    <citation type="journal article" date="2017" name="Sci. Adv.">
        <title>A tail of two voltages: Proteomic comparison of the three electric organs of the electric eel.</title>
        <authorList>
            <person name="Traeger L.L."/>
            <person name="Sabat G."/>
            <person name="Barrett-Wilt G.A."/>
            <person name="Wells G.B."/>
            <person name="Sussman M.R."/>
        </authorList>
    </citation>
    <scope>NUCLEOTIDE SEQUENCE [LARGE SCALE GENOMIC DNA]</scope>
</reference>
<dbReference type="InterPro" id="IPR000152">
    <property type="entry name" value="EGF-type_Asp/Asn_hydroxyl_site"/>
</dbReference>
<dbReference type="SMART" id="SM00181">
    <property type="entry name" value="EGF"/>
    <property type="match status" value="1"/>
</dbReference>
<keyword evidence="8" id="KW-0325">Glycoprotein</keyword>
<evidence type="ECO:0000313" key="13">
    <source>
        <dbReference type="Proteomes" id="UP000314983"/>
    </source>
</evidence>
<evidence type="ECO:0000256" key="1">
    <source>
        <dbReference type="ARBA" id="ARBA00004613"/>
    </source>
</evidence>
<proteinExistence type="predicted"/>